<organism evidence="1">
    <name type="scientific">Thermohahella caldifontis</name>
    <dbReference type="NCBI Taxonomy" id="3142973"/>
    <lineage>
        <taxon>Bacteria</taxon>
        <taxon>Pseudomonadati</taxon>
        <taxon>Pseudomonadota</taxon>
        <taxon>Gammaproteobacteria</taxon>
        <taxon>Oceanospirillales</taxon>
        <taxon>Hahellaceae</taxon>
        <taxon>Thermohahella</taxon>
    </lineage>
</organism>
<protein>
    <recommendedName>
        <fullName evidence="2">AMIN domain-containing protein</fullName>
    </recommendedName>
</protein>
<gene>
    <name evidence="1" type="ORF">AAIA72_04870</name>
</gene>
<reference evidence="1" key="1">
    <citation type="submission" date="2024-05" db="EMBL/GenBank/DDBJ databases">
        <title>Genome sequencing of novel strain.</title>
        <authorList>
            <person name="Ganbat D."/>
            <person name="Ganbat S."/>
            <person name="Lee S.-J."/>
        </authorList>
    </citation>
    <scope>NUCLEOTIDE SEQUENCE</scope>
    <source>
        <strain evidence="1">SMD15-11</strain>
    </source>
</reference>
<dbReference type="RefSeq" id="WP_369602300.1">
    <property type="nucleotide sequence ID" value="NZ_CP154858.1"/>
</dbReference>
<dbReference type="AlphaFoldDB" id="A0AB39UZT9"/>
<name>A0AB39UZT9_9GAMM</name>
<accession>A0AB39UZT9</accession>
<dbReference type="KEGG" id="tcd:AAIA72_04870"/>
<sequence>MKTRHVIASSAVLAVASQLGLAEVKSLSGDELTETYVKDSTIIVAPVKKEPVKKKVVTLTISPGEPLRTETDDASEVNAWQAAEQAAKAEAELAARQKLDEAALQAVANLPPTKTHTINVAGVPGLTVPEGPFTLDQILNTQPNQLPYGNELNISGDTQQVRITIGNLPGVDPIQFQKGFEGSNIQLEPRAAGGFDLILNVPNQ</sequence>
<evidence type="ECO:0000313" key="1">
    <source>
        <dbReference type="EMBL" id="XDT73306.1"/>
    </source>
</evidence>
<evidence type="ECO:0008006" key="2">
    <source>
        <dbReference type="Google" id="ProtNLM"/>
    </source>
</evidence>
<proteinExistence type="predicted"/>
<dbReference type="EMBL" id="CP154858">
    <property type="protein sequence ID" value="XDT73306.1"/>
    <property type="molecule type" value="Genomic_DNA"/>
</dbReference>